<accession>A0A7S4IPC5</accession>
<dbReference type="GO" id="GO:0005576">
    <property type="term" value="C:extracellular region"/>
    <property type="evidence" value="ECO:0007669"/>
    <property type="project" value="InterPro"/>
</dbReference>
<feature type="domain" description="ADP ribosyltransferase" evidence="1">
    <location>
        <begin position="59"/>
        <end position="203"/>
    </location>
</feature>
<sequence length="223" mass="25621">MFKRSYKKDVVRLLGEDALSGSSLTSREGETVHFLVTEKKMENFVRHCNRIESVLDPVKTINEYTDHTTEHYARINLALAADTDGLAKFSDYIPQLRAAIYSKPLFDDGRVYRGVDLSPLEVSEMERLQRFFIPSFTSTSIDSKRAYKKDTMMVINLPYACRNACSITESLSRFHNEEREVLLACYSAFRLERVEQDGTTKVLSLYLDEHLSSLDTLAHNGEW</sequence>
<dbReference type="Gene3D" id="3.90.176.10">
    <property type="entry name" value="Toxin ADP-ribosyltransferase, Chain A, domain 1"/>
    <property type="match status" value="1"/>
</dbReference>
<gene>
    <name evidence="2" type="ORF">VSP0166_LOCUS15260</name>
</gene>
<evidence type="ECO:0000259" key="1">
    <source>
        <dbReference type="Pfam" id="PF03496"/>
    </source>
</evidence>
<name>A0A7S4IPC5_9EUKA</name>
<dbReference type="InterPro" id="IPR003540">
    <property type="entry name" value="ADP-ribosyltransferase"/>
</dbReference>
<dbReference type="EMBL" id="HBKP01021832">
    <property type="protein sequence ID" value="CAE2235572.1"/>
    <property type="molecule type" value="Transcribed_RNA"/>
</dbReference>
<proteinExistence type="predicted"/>
<reference evidence="2" key="1">
    <citation type="submission" date="2021-01" db="EMBL/GenBank/DDBJ databases">
        <authorList>
            <person name="Corre E."/>
            <person name="Pelletier E."/>
            <person name="Niang G."/>
            <person name="Scheremetjew M."/>
            <person name="Finn R."/>
            <person name="Kale V."/>
            <person name="Holt S."/>
            <person name="Cochrane G."/>
            <person name="Meng A."/>
            <person name="Brown T."/>
            <person name="Cohen L."/>
        </authorList>
    </citation>
    <scope>NUCLEOTIDE SEQUENCE</scope>
    <source>
        <strain evidence="2">DIVA3 518/3/11/1/6</strain>
    </source>
</reference>
<dbReference type="SUPFAM" id="SSF56399">
    <property type="entry name" value="ADP-ribosylation"/>
    <property type="match status" value="1"/>
</dbReference>
<evidence type="ECO:0000313" key="2">
    <source>
        <dbReference type="EMBL" id="CAE2235572.1"/>
    </source>
</evidence>
<organism evidence="2">
    <name type="scientific">Vannella robusta</name>
    <dbReference type="NCBI Taxonomy" id="1487602"/>
    <lineage>
        <taxon>Eukaryota</taxon>
        <taxon>Amoebozoa</taxon>
        <taxon>Discosea</taxon>
        <taxon>Flabellinia</taxon>
        <taxon>Vannellidae</taxon>
        <taxon>Vannella</taxon>
    </lineage>
</organism>
<protein>
    <recommendedName>
        <fullName evidence="1">ADP ribosyltransferase domain-containing protein</fullName>
    </recommendedName>
</protein>
<dbReference type="AlphaFoldDB" id="A0A7S4IPC5"/>
<dbReference type="Pfam" id="PF03496">
    <property type="entry name" value="ADPrib_exo_Tox"/>
    <property type="match status" value="1"/>
</dbReference>
<dbReference type="PROSITE" id="PS51996">
    <property type="entry name" value="TR_MART"/>
    <property type="match status" value="1"/>
</dbReference>